<evidence type="ECO:0000256" key="2">
    <source>
        <dbReference type="ARBA" id="ARBA00004123"/>
    </source>
</evidence>
<evidence type="ECO:0000259" key="9">
    <source>
        <dbReference type="Pfam" id="PF08648"/>
    </source>
</evidence>
<feature type="compositionally biased region" description="Acidic residues" evidence="8">
    <location>
        <begin position="260"/>
        <end position="273"/>
    </location>
</feature>
<dbReference type="PANTHER" id="PTHR31077">
    <property type="entry name" value="U4/U6.U5 SMALL NUCLEAR RIBONUCLEOPROTEIN 27 KDA PROTEIN"/>
    <property type="match status" value="1"/>
</dbReference>
<keyword evidence="5" id="KW-0507">mRNA processing</keyword>
<dbReference type="GeneID" id="37271558"/>
<dbReference type="Pfam" id="PF08648">
    <property type="entry name" value="SNRNP27"/>
    <property type="match status" value="1"/>
</dbReference>
<feature type="compositionally biased region" description="Pro residues" evidence="8">
    <location>
        <begin position="67"/>
        <end position="82"/>
    </location>
</feature>
<dbReference type="RefSeq" id="XP_025599754.1">
    <property type="nucleotide sequence ID" value="XM_025744014.1"/>
</dbReference>
<accession>A0A316ZGN3</accession>
<sequence>MSYRNNDRSAGGGYRDYDSPPHGERDRAYDGGRGGGGGGGAAPYDRGLPYRERGGEREPYRAGPGERGPPPPPRRSNSPPPRRGYEQRGPLSGMRGGRADPYPPAGRGPPPPPRERDGYGERAAPPPPRERDGYGDRAPPPPRDRDAHADRAPPPRERDSYARDPRGPPPGREREPYRGAERGVPPAREREDAYGRARERSPERSVRERERDAPSRRERERDAPSRRERDDYREEHAAHDEEGPSERASGKGRAEKKQEEEEEEEEVQGEDDAAMMAMMGFGNFGTTKNKKVEGNAEGFAEVRKERTWRQYMNRVGGFNRPLDHIK</sequence>
<keyword evidence="7" id="KW-0539">Nucleus</keyword>
<evidence type="ECO:0000313" key="10">
    <source>
        <dbReference type="EMBL" id="PWN99475.1"/>
    </source>
</evidence>
<feature type="domain" description="U4/U6.U5 small nuclear ribonucleoprotein 27kDa protein" evidence="9">
    <location>
        <begin position="270"/>
        <end position="324"/>
    </location>
</feature>
<dbReference type="EMBL" id="KZ819288">
    <property type="protein sequence ID" value="PWN99475.1"/>
    <property type="molecule type" value="Genomic_DNA"/>
</dbReference>
<keyword evidence="11" id="KW-1185">Reference proteome</keyword>
<dbReference type="OrthoDB" id="21368at2759"/>
<evidence type="ECO:0000256" key="4">
    <source>
        <dbReference type="ARBA" id="ARBA00011825"/>
    </source>
</evidence>
<comment type="subunit">
    <text evidence="4">Part of a tri-snRNP complex.</text>
</comment>
<feature type="region of interest" description="Disordered" evidence="8">
    <location>
        <begin position="1"/>
        <end position="273"/>
    </location>
</feature>
<dbReference type="GO" id="GO:0071011">
    <property type="term" value="C:precatalytic spliceosome"/>
    <property type="evidence" value="ECO:0007669"/>
    <property type="project" value="TreeGrafter"/>
</dbReference>
<comment type="function">
    <text evidence="1">May play a role in mRNA splicing.</text>
</comment>
<organism evidence="10 11">
    <name type="scientific">Tilletiopsis washingtonensis</name>
    <dbReference type="NCBI Taxonomy" id="58919"/>
    <lineage>
        <taxon>Eukaryota</taxon>
        <taxon>Fungi</taxon>
        <taxon>Dikarya</taxon>
        <taxon>Basidiomycota</taxon>
        <taxon>Ustilaginomycotina</taxon>
        <taxon>Exobasidiomycetes</taxon>
        <taxon>Entylomatales</taxon>
        <taxon>Entylomatales incertae sedis</taxon>
        <taxon>Tilletiopsis</taxon>
    </lineage>
</organism>
<dbReference type="STRING" id="58919.A0A316ZGN3"/>
<comment type="similarity">
    <text evidence="3">Belongs to the SNUT3 family.</text>
</comment>
<name>A0A316ZGN3_9BASI</name>
<evidence type="ECO:0000313" key="11">
    <source>
        <dbReference type="Proteomes" id="UP000245946"/>
    </source>
</evidence>
<feature type="compositionally biased region" description="Gly residues" evidence="8">
    <location>
        <begin position="31"/>
        <end position="41"/>
    </location>
</feature>
<comment type="subcellular location">
    <subcellularLocation>
        <location evidence="2">Nucleus</location>
    </subcellularLocation>
</comment>
<gene>
    <name evidence="10" type="ORF">FA09DRAFT_337595</name>
</gene>
<dbReference type="InterPro" id="IPR013957">
    <property type="entry name" value="SNRNP27"/>
</dbReference>
<feature type="compositionally biased region" description="Basic and acidic residues" evidence="8">
    <location>
        <begin position="48"/>
        <end position="60"/>
    </location>
</feature>
<dbReference type="PANTHER" id="PTHR31077:SF1">
    <property type="entry name" value="U4_U6.U5 SMALL NUCLEAR RIBONUCLEOPROTEIN 27 KDA PROTEIN"/>
    <property type="match status" value="1"/>
</dbReference>
<reference evidence="10 11" key="1">
    <citation type="journal article" date="2018" name="Mol. Biol. Evol.">
        <title>Broad Genomic Sampling Reveals a Smut Pathogenic Ancestry of the Fungal Clade Ustilaginomycotina.</title>
        <authorList>
            <person name="Kijpornyongpan T."/>
            <person name="Mondo S.J."/>
            <person name="Barry K."/>
            <person name="Sandor L."/>
            <person name="Lee J."/>
            <person name="Lipzen A."/>
            <person name="Pangilinan J."/>
            <person name="LaButti K."/>
            <person name="Hainaut M."/>
            <person name="Henrissat B."/>
            <person name="Grigoriev I.V."/>
            <person name="Spatafora J.W."/>
            <person name="Aime M.C."/>
        </authorList>
    </citation>
    <scope>NUCLEOTIDE SEQUENCE [LARGE SCALE GENOMIC DNA]</scope>
    <source>
        <strain evidence="10 11">MCA 4186</strain>
    </source>
</reference>
<dbReference type="Proteomes" id="UP000245946">
    <property type="component" value="Unassembled WGS sequence"/>
</dbReference>
<evidence type="ECO:0000256" key="5">
    <source>
        <dbReference type="ARBA" id="ARBA00022664"/>
    </source>
</evidence>
<evidence type="ECO:0000256" key="3">
    <source>
        <dbReference type="ARBA" id="ARBA00008218"/>
    </source>
</evidence>
<dbReference type="AlphaFoldDB" id="A0A316ZGN3"/>
<protein>
    <recommendedName>
        <fullName evidence="9">U4/U6.U5 small nuclear ribonucleoprotein 27kDa protein domain-containing protein</fullName>
    </recommendedName>
</protein>
<evidence type="ECO:0000256" key="8">
    <source>
        <dbReference type="SAM" id="MobiDB-lite"/>
    </source>
</evidence>
<feature type="compositionally biased region" description="Basic and acidic residues" evidence="8">
    <location>
        <begin position="15"/>
        <end position="30"/>
    </location>
</feature>
<dbReference type="GO" id="GO:0006397">
    <property type="term" value="P:mRNA processing"/>
    <property type="evidence" value="ECO:0007669"/>
    <property type="project" value="UniProtKB-KW"/>
</dbReference>
<proteinExistence type="inferred from homology"/>
<dbReference type="GO" id="GO:0008380">
    <property type="term" value="P:RNA splicing"/>
    <property type="evidence" value="ECO:0007669"/>
    <property type="project" value="UniProtKB-KW"/>
</dbReference>
<feature type="compositionally biased region" description="Basic and acidic residues" evidence="8">
    <location>
        <begin position="142"/>
        <end position="259"/>
    </location>
</feature>
<feature type="compositionally biased region" description="Pro residues" evidence="8">
    <location>
        <begin position="101"/>
        <end position="112"/>
    </location>
</feature>
<evidence type="ECO:0000256" key="1">
    <source>
        <dbReference type="ARBA" id="ARBA00003632"/>
    </source>
</evidence>
<evidence type="ECO:0000256" key="6">
    <source>
        <dbReference type="ARBA" id="ARBA00023187"/>
    </source>
</evidence>
<evidence type="ECO:0000256" key="7">
    <source>
        <dbReference type="ARBA" id="ARBA00023242"/>
    </source>
</evidence>
<keyword evidence="6" id="KW-0508">mRNA splicing</keyword>